<comment type="caution">
    <text evidence="5">The sequence shown here is derived from an EMBL/GenBank/DDBJ whole genome shotgun (WGS) entry which is preliminary data.</text>
</comment>
<dbReference type="EC" id="2.7.7.65" evidence="1"/>
<dbReference type="SMART" id="SM00028">
    <property type="entry name" value="TPR"/>
    <property type="match status" value="3"/>
</dbReference>
<dbReference type="EMBL" id="JACOFU010000006">
    <property type="protein sequence ID" value="MBC3832764.1"/>
    <property type="molecule type" value="Genomic_DNA"/>
</dbReference>
<name>A0ABR6XUR5_9BURK</name>
<dbReference type="InterPro" id="IPR029787">
    <property type="entry name" value="Nucleotide_cyclase"/>
</dbReference>
<evidence type="ECO:0000259" key="4">
    <source>
        <dbReference type="PROSITE" id="PS50887"/>
    </source>
</evidence>
<dbReference type="Proteomes" id="UP000643610">
    <property type="component" value="Unassembled WGS sequence"/>
</dbReference>
<dbReference type="RefSeq" id="WP_186891813.1">
    <property type="nucleotide sequence ID" value="NZ_JACOFU010000006.1"/>
</dbReference>
<dbReference type="PANTHER" id="PTHR45138:SF9">
    <property type="entry name" value="DIGUANYLATE CYCLASE DGCM-RELATED"/>
    <property type="match status" value="1"/>
</dbReference>
<evidence type="ECO:0000313" key="5">
    <source>
        <dbReference type="EMBL" id="MBC3832764.1"/>
    </source>
</evidence>
<gene>
    <name evidence="5" type="ORF">H8K33_14740</name>
</gene>
<protein>
    <recommendedName>
        <fullName evidence="1">diguanylate cyclase</fullName>
        <ecNumber evidence="1">2.7.7.65</ecNumber>
    </recommendedName>
</protein>
<comment type="catalytic activity">
    <reaction evidence="2">
        <text>2 GTP = 3',3'-c-di-GMP + 2 diphosphate</text>
        <dbReference type="Rhea" id="RHEA:24898"/>
        <dbReference type="ChEBI" id="CHEBI:33019"/>
        <dbReference type="ChEBI" id="CHEBI:37565"/>
        <dbReference type="ChEBI" id="CHEBI:58805"/>
        <dbReference type="EC" id="2.7.7.65"/>
    </reaction>
</comment>
<dbReference type="PROSITE" id="PS50887">
    <property type="entry name" value="GGDEF"/>
    <property type="match status" value="1"/>
</dbReference>
<dbReference type="Pfam" id="PF00990">
    <property type="entry name" value="GGDEF"/>
    <property type="match status" value="1"/>
</dbReference>
<evidence type="ECO:0000256" key="2">
    <source>
        <dbReference type="ARBA" id="ARBA00034247"/>
    </source>
</evidence>
<feature type="transmembrane region" description="Helical" evidence="3">
    <location>
        <begin position="455"/>
        <end position="474"/>
    </location>
</feature>
<dbReference type="PANTHER" id="PTHR45138">
    <property type="entry name" value="REGULATORY COMPONENTS OF SENSORY TRANSDUCTION SYSTEM"/>
    <property type="match status" value="1"/>
</dbReference>
<dbReference type="Gene3D" id="3.30.70.270">
    <property type="match status" value="1"/>
</dbReference>
<evidence type="ECO:0000313" key="6">
    <source>
        <dbReference type="Proteomes" id="UP000643610"/>
    </source>
</evidence>
<reference evidence="5 6" key="1">
    <citation type="submission" date="2020-08" db="EMBL/GenBank/DDBJ databases">
        <title>Novel species isolated from subtropical streams in China.</title>
        <authorList>
            <person name="Lu H."/>
        </authorList>
    </citation>
    <scope>NUCLEOTIDE SEQUENCE [LARGE SCALE GENOMIC DNA]</scope>
    <source>
        <strain evidence="5 6">KCTC 52442</strain>
    </source>
</reference>
<dbReference type="InterPro" id="IPR050469">
    <property type="entry name" value="Diguanylate_Cyclase"/>
</dbReference>
<keyword evidence="3" id="KW-1133">Transmembrane helix</keyword>
<organism evidence="5 6">
    <name type="scientific">Undibacterium amnicola</name>
    <dbReference type="NCBI Taxonomy" id="1834038"/>
    <lineage>
        <taxon>Bacteria</taxon>
        <taxon>Pseudomonadati</taxon>
        <taxon>Pseudomonadota</taxon>
        <taxon>Betaproteobacteria</taxon>
        <taxon>Burkholderiales</taxon>
        <taxon>Oxalobacteraceae</taxon>
        <taxon>Undibacterium</taxon>
    </lineage>
</organism>
<proteinExistence type="predicted"/>
<keyword evidence="3" id="KW-0472">Membrane</keyword>
<dbReference type="InterPro" id="IPR011990">
    <property type="entry name" value="TPR-like_helical_dom_sf"/>
</dbReference>
<dbReference type="NCBIfam" id="TIGR00254">
    <property type="entry name" value="GGDEF"/>
    <property type="match status" value="1"/>
</dbReference>
<feature type="domain" description="GGDEF" evidence="4">
    <location>
        <begin position="531"/>
        <end position="669"/>
    </location>
</feature>
<feature type="transmembrane region" description="Helical" evidence="3">
    <location>
        <begin position="26"/>
        <end position="45"/>
    </location>
</feature>
<evidence type="ECO:0000256" key="1">
    <source>
        <dbReference type="ARBA" id="ARBA00012528"/>
    </source>
</evidence>
<dbReference type="SUPFAM" id="SSF48452">
    <property type="entry name" value="TPR-like"/>
    <property type="match status" value="2"/>
</dbReference>
<dbReference type="SMART" id="SM00267">
    <property type="entry name" value="GGDEF"/>
    <property type="match status" value="1"/>
</dbReference>
<accession>A0ABR6XUR5</accession>
<keyword evidence="3" id="KW-0812">Transmembrane</keyword>
<sequence>MKHFFHLSAALSNRQLSVFSGLKHYVLWQIFAIIVLMSLSFAAKADQAGDQAIMQELDTIQTLSDRNNEEGLRQLLAFKNKLPADTSPAIRLEILSVLSNLYFDAGNTKLGKQTIKELEDLAKQVKLKDALLILEIYEAYDIFEKSGFATAVAHLEKLADVVANSNNVNAQFRYRATLAGFYSSNFRFDQALKQYLDMLKLSDQLPRRQVQAKMATWGLISGLYLQMKDPEKALTATTEALSVSSASLAPKAFVEISISRGVALSSLKRNDEALKEYENALRVAQEEKLPYFVALALFNIADQYLIKKDFKRAESYARDAMTKSEAMEDNWGIAGAKVNLGLALGYQGKTKPGGDLVKESIAFFDKNHAKSDVEMIIGELSQMYEAAGLYKEALEQVRQQQKLSDEIFQSDRAKAVAALQEEFDSEQRKRQIEILAKDNALKDADIKNHRLQHMVALLASLVGILAGCFIYMLYRRSKKLNEQLQEVNSQLEFHAVRDALTGLHNRRSFINLMVNRTGRVENERREGSYRNPDCMVLMDIDHFKNINDTWGHAVGDVVLKEVAARLKAVVRDEDMVMRWGGEEFLIYSPKSNPEQITSLVERVLRTIGEKPFTHEALVIPVTVTAGFISVPFSDVPEEFCDWERALQIADMALYLGKTHGRNRAYGLARLLVSHEDALPTLTHDLAAAIKDNMVEIIEVLGPLQDLAPITVSGYQAATQ</sequence>
<dbReference type="InterPro" id="IPR019734">
    <property type="entry name" value="TPR_rpt"/>
</dbReference>
<dbReference type="SUPFAM" id="SSF55073">
    <property type="entry name" value="Nucleotide cyclase"/>
    <property type="match status" value="1"/>
</dbReference>
<dbReference type="CDD" id="cd01949">
    <property type="entry name" value="GGDEF"/>
    <property type="match status" value="1"/>
</dbReference>
<dbReference type="InterPro" id="IPR000160">
    <property type="entry name" value="GGDEF_dom"/>
</dbReference>
<dbReference type="Gene3D" id="1.25.40.10">
    <property type="entry name" value="Tetratricopeptide repeat domain"/>
    <property type="match status" value="2"/>
</dbReference>
<dbReference type="InterPro" id="IPR043128">
    <property type="entry name" value="Rev_trsase/Diguanyl_cyclase"/>
</dbReference>
<keyword evidence="6" id="KW-1185">Reference proteome</keyword>
<evidence type="ECO:0000256" key="3">
    <source>
        <dbReference type="SAM" id="Phobius"/>
    </source>
</evidence>